<reference evidence="4" key="2">
    <citation type="submission" date="2018-11" db="EMBL/GenBank/DDBJ databases">
        <authorList>
            <consortium name="Pathogen Informatics"/>
        </authorList>
    </citation>
    <scope>NUCLEOTIDE SEQUENCE [LARGE SCALE GENOMIC DNA]</scope>
</reference>
<dbReference type="InterPro" id="IPR000719">
    <property type="entry name" value="Prot_kinase_dom"/>
</dbReference>
<keyword evidence="5" id="KW-1185">Reference proteome</keyword>
<dbReference type="PANTHER" id="PTHR11909">
    <property type="entry name" value="CASEIN KINASE-RELATED"/>
    <property type="match status" value="1"/>
</dbReference>
<evidence type="ECO:0000313" key="4">
    <source>
        <dbReference type="EMBL" id="VDM46142.1"/>
    </source>
</evidence>
<evidence type="ECO:0000313" key="3">
    <source>
        <dbReference type="EMBL" id="KHN80185.1"/>
    </source>
</evidence>
<dbReference type="GO" id="GO:0004672">
    <property type="term" value="F:protein kinase activity"/>
    <property type="evidence" value="ECO:0007669"/>
    <property type="project" value="InterPro"/>
</dbReference>
<dbReference type="OrthoDB" id="5773790at2759"/>
<dbReference type="Proteomes" id="UP000031036">
    <property type="component" value="Unassembled WGS sequence"/>
</dbReference>
<dbReference type="Pfam" id="PF00069">
    <property type="entry name" value="Pkinase"/>
    <property type="match status" value="1"/>
</dbReference>
<feature type="region of interest" description="Disordered" evidence="1">
    <location>
        <begin position="1"/>
        <end position="112"/>
    </location>
</feature>
<dbReference type="InterPro" id="IPR011009">
    <property type="entry name" value="Kinase-like_dom_sf"/>
</dbReference>
<dbReference type="PROSITE" id="PS50011">
    <property type="entry name" value="PROTEIN_KINASE_DOM"/>
    <property type="match status" value="1"/>
</dbReference>
<evidence type="ECO:0000256" key="1">
    <source>
        <dbReference type="SAM" id="MobiDB-lite"/>
    </source>
</evidence>
<dbReference type="SUPFAM" id="SSF56112">
    <property type="entry name" value="Protein kinase-like (PK-like)"/>
    <property type="match status" value="1"/>
</dbReference>
<dbReference type="EMBL" id="JPKZ01001758">
    <property type="protein sequence ID" value="KHN80185.1"/>
    <property type="molecule type" value="Genomic_DNA"/>
</dbReference>
<gene>
    <name evidence="3" type="ORF">Tcan_16957</name>
    <name evidence="4" type="ORF">TCNE_LOCUS14821</name>
</gene>
<dbReference type="InterPro" id="IPR050235">
    <property type="entry name" value="CK1_Ser-Thr_kinase"/>
</dbReference>
<protein>
    <submittedName>
        <fullName evidence="3">Putative serine/threonine-protein kinase</fullName>
    </submittedName>
</protein>
<dbReference type="Gene3D" id="1.10.510.10">
    <property type="entry name" value="Transferase(Phosphotransferase) domain 1"/>
    <property type="match status" value="1"/>
</dbReference>
<dbReference type="EMBL" id="UYWY01022470">
    <property type="protein sequence ID" value="VDM46142.1"/>
    <property type="molecule type" value="Genomic_DNA"/>
</dbReference>
<reference evidence="3 5" key="1">
    <citation type="submission" date="2014-11" db="EMBL/GenBank/DDBJ databases">
        <title>Genetic blueprint of the zoonotic pathogen Toxocara canis.</title>
        <authorList>
            <person name="Zhu X.-Q."/>
            <person name="Korhonen P.K."/>
            <person name="Cai H."/>
            <person name="Young N.D."/>
            <person name="Nejsum P."/>
            <person name="von Samson-Himmelstjerna G."/>
            <person name="Boag P.R."/>
            <person name="Tan P."/>
            <person name="Li Q."/>
            <person name="Min J."/>
            <person name="Yang Y."/>
            <person name="Wang X."/>
            <person name="Fang X."/>
            <person name="Hall R.S."/>
            <person name="Hofmann A."/>
            <person name="Sternberg P.W."/>
            <person name="Jex A.R."/>
            <person name="Gasser R.B."/>
        </authorList>
    </citation>
    <scope>NUCLEOTIDE SEQUENCE [LARGE SCALE GENOMIC DNA]</scope>
    <source>
        <strain evidence="3">PN_DK_2014</strain>
    </source>
</reference>
<dbReference type="SMART" id="SM00220">
    <property type="entry name" value="S_TKc"/>
    <property type="match status" value="1"/>
</dbReference>
<evidence type="ECO:0000259" key="2">
    <source>
        <dbReference type="PROSITE" id="PS50011"/>
    </source>
</evidence>
<dbReference type="STRING" id="6265.A0A0B2VGU7"/>
<sequence length="531" mass="59722">MTEKVAEGGSSDAREGSQVQEDDTAASGGVDTSKNKQESRLSVSRAGKGASSEEVNKPAAVVDPGTSEKQPGSTAPAGDAGDQMLTKTKCAEASQMKTESIENADQAEKSRSPPAFHFEKLRLLTERLFRSTQVFPLRTWTLFSQLRQKRLVVDQWRLVGEFFNLEDNGEWRVIGMRGTRNDIASIEYDVLRLSTRKIGINCTAFPEATTTANNDHILKICNSDSSRTHALFMNQYKLLKRLSATYRSFRIRKHFPKVFGCGAFEELCYKEKLTSDEMVPKLLIYFPQPNPRPYFIQEKVEPTLEEVARMARSGALSVHLCGDVIIGCIMALRLLHRIGYVHRCVAPYNFAIRLDAFRLKYPIAEQICLIDFTLCRKIKGPNGETEPRRVTSFAGTYKYCSVAALLHKEQCPSDDIISCVHMLCEFLFGALPWKGVRNLKKLIELKLSLQADVMIVTEKALRVPVDPSQLQDVFRLLEDVLPYTGELPYQKLYKKLHSMTAIDEKPGNFHAAHIGLRAQSNADLAKFLQTE</sequence>
<keyword evidence="3" id="KW-0418">Kinase</keyword>
<dbReference type="GO" id="GO:0005524">
    <property type="term" value="F:ATP binding"/>
    <property type="evidence" value="ECO:0007669"/>
    <property type="project" value="InterPro"/>
</dbReference>
<dbReference type="AlphaFoldDB" id="A0A0B2VGU7"/>
<proteinExistence type="predicted"/>
<name>A0A0B2VGU7_TOXCA</name>
<accession>A0A0B2VGU7</accession>
<organism evidence="3 5">
    <name type="scientific">Toxocara canis</name>
    <name type="common">Canine roundworm</name>
    <dbReference type="NCBI Taxonomy" id="6265"/>
    <lineage>
        <taxon>Eukaryota</taxon>
        <taxon>Metazoa</taxon>
        <taxon>Ecdysozoa</taxon>
        <taxon>Nematoda</taxon>
        <taxon>Chromadorea</taxon>
        <taxon>Rhabditida</taxon>
        <taxon>Spirurina</taxon>
        <taxon>Ascaridomorpha</taxon>
        <taxon>Ascaridoidea</taxon>
        <taxon>Toxocaridae</taxon>
        <taxon>Toxocara</taxon>
    </lineage>
</organism>
<evidence type="ECO:0000313" key="5">
    <source>
        <dbReference type="Proteomes" id="UP000031036"/>
    </source>
</evidence>
<keyword evidence="3" id="KW-0808">Transferase</keyword>
<feature type="domain" description="Protein kinase" evidence="2">
    <location>
        <begin position="177"/>
        <end position="531"/>
    </location>
</feature>